<evidence type="ECO:0000313" key="2">
    <source>
        <dbReference type="EMBL" id="WDE07915.1"/>
    </source>
</evidence>
<feature type="domain" description="TIR" evidence="1">
    <location>
        <begin position="3"/>
        <end position="123"/>
    </location>
</feature>
<dbReference type="InterPro" id="IPR035897">
    <property type="entry name" value="Toll_tir_struct_dom_sf"/>
</dbReference>
<evidence type="ECO:0000313" key="3">
    <source>
        <dbReference type="Proteomes" id="UP000032352"/>
    </source>
</evidence>
<dbReference type="GO" id="GO:0007165">
    <property type="term" value="P:signal transduction"/>
    <property type="evidence" value="ECO:0007669"/>
    <property type="project" value="InterPro"/>
</dbReference>
<reference evidence="2 3" key="2">
    <citation type="journal article" date="2022" name="Mar. Drugs">
        <title>Bioassay-Guided Fractionation Leads to the Detection of Cholic Acid Generated by the Rare Thalassomonas sp.</title>
        <authorList>
            <person name="Pheiffer F."/>
            <person name="Schneider Y.K."/>
            <person name="Hansen E.H."/>
            <person name="Andersen J.H."/>
            <person name="Isaksson J."/>
            <person name="Busche T."/>
            <person name="R C."/>
            <person name="Kalinowski J."/>
            <person name="Zyl L.V."/>
            <person name="Trindade M."/>
        </authorList>
    </citation>
    <scope>NUCLEOTIDE SEQUENCE [LARGE SCALE GENOMIC DNA]</scope>
    <source>
        <strain evidence="2 3">XOM25</strain>
    </source>
</reference>
<dbReference type="Gene3D" id="3.40.50.10140">
    <property type="entry name" value="Toll/interleukin-1 receptor homology (TIR) domain"/>
    <property type="match status" value="1"/>
</dbReference>
<organism evidence="2 3">
    <name type="scientific">Thalassomonas viridans</name>
    <dbReference type="NCBI Taxonomy" id="137584"/>
    <lineage>
        <taxon>Bacteria</taxon>
        <taxon>Pseudomonadati</taxon>
        <taxon>Pseudomonadota</taxon>
        <taxon>Gammaproteobacteria</taxon>
        <taxon>Alteromonadales</taxon>
        <taxon>Colwelliaceae</taxon>
        <taxon>Thalassomonas</taxon>
    </lineage>
</organism>
<reference evidence="2 3" key="1">
    <citation type="journal article" date="2015" name="Genome Announc.">
        <title>Draft Genome Sequences of Marine Isolates of Thalassomonas viridans and Thalassomonas actiniarum.</title>
        <authorList>
            <person name="Olonade I."/>
            <person name="van Zyl L.J."/>
            <person name="Trindade M."/>
        </authorList>
    </citation>
    <scope>NUCLEOTIDE SEQUENCE [LARGE SCALE GENOMIC DNA]</scope>
    <source>
        <strain evidence="2 3">XOM25</strain>
    </source>
</reference>
<dbReference type="InterPro" id="IPR000157">
    <property type="entry name" value="TIR_dom"/>
</dbReference>
<evidence type="ECO:0000259" key="1">
    <source>
        <dbReference type="Pfam" id="PF13676"/>
    </source>
</evidence>
<dbReference type="Proteomes" id="UP000032352">
    <property type="component" value="Chromosome"/>
</dbReference>
<gene>
    <name evidence="2" type="ORF">SG34_014110</name>
</gene>
<dbReference type="RefSeq" id="WP_044837159.1">
    <property type="nucleotide sequence ID" value="NZ_CP059733.1"/>
</dbReference>
<keyword evidence="2" id="KW-0675">Receptor</keyword>
<dbReference type="SUPFAM" id="SSF52200">
    <property type="entry name" value="Toll/Interleukin receptor TIR domain"/>
    <property type="match status" value="1"/>
</dbReference>
<keyword evidence="3" id="KW-1185">Reference proteome</keyword>
<dbReference type="Pfam" id="PF13676">
    <property type="entry name" value="TIR_2"/>
    <property type="match status" value="1"/>
</dbReference>
<sequence length="299" mass="33927">MKIFISHASSEQILADAWKRLLEDLGANIDAWYSDDPDPGGGIGPGKWREKIEKELQKADLIFALFTPESKNRPWIYFESAYVLGMGKNKTIIPIVYYMQKDELLSPMQDLSIFCGDDEQSLTELYYRLVKKYKGTPVNAKLLQLALKDYLKAVDSYNQSRLAESLFHGHFHNQHTAAFLAGAWYSKWIRINDDGSHTQFEVHPVTIWSTAERLRIVGEGKDWADHYPMEGVVSSEGYIALSYWSQGEIPICGTTLLKLIGGNRIMKGTWQGYTAASLKQRLSFISGEVIFARDKDDLG</sequence>
<dbReference type="EMBL" id="CP059733">
    <property type="protein sequence ID" value="WDE07915.1"/>
    <property type="molecule type" value="Genomic_DNA"/>
</dbReference>
<dbReference type="AlphaFoldDB" id="A0AAE9Z706"/>
<accession>A0AAE9Z706</accession>
<name>A0AAE9Z706_9GAMM</name>
<dbReference type="KEGG" id="tvd:SG34_014110"/>
<proteinExistence type="predicted"/>
<protein>
    <submittedName>
        <fullName evidence="2">Toll/interleukin-1 receptor domain-containing protein</fullName>
    </submittedName>
</protein>